<feature type="compositionally biased region" description="Low complexity" evidence="1">
    <location>
        <begin position="160"/>
        <end position="180"/>
    </location>
</feature>
<feature type="region of interest" description="Disordered" evidence="1">
    <location>
        <begin position="262"/>
        <end position="395"/>
    </location>
</feature>
<dbReference type="InterPro" id="IPR053858">
    <property type="entry name" value="Arb2_dom"/>
</dbReference>
<feature type="compositionally biased region" description="Acidic residues" evidence="1">
    <location>
        <begin position="1020"/>
        <end position="1033"/>
    </location>
</feature>
<reference evidence="3" key="2">
    <citation type="journal article" date="2023" name="Microbiol Resour">
        <title>Decontamination and Annotation of the Draft Genome Sequence of the Oomycete Lagenidium giganteum ARSEF 373.</title>
        <authorList>
            <person name="Morgan W.R."/>
            <person name="Tartar A."/>
        </authorList>
    </citation>
    <scope>NUCLEOTIDE SEQUENCE</scope>
    <source>
        <strain evidence="3">ARSEF 373</strain>
    </source>
</reference>
<dbReference type="EMBL" id="DAKRPA010000435">
    <property type="protein sequence ID" value="DAZ92547.1"/>
    <property type="molecule type" value="Genomic_DNA"/>
</dbReference>
<feature type="compositionally biased region" description="Low complexity" evidence="1">
    <location>
        <begin position="86"/>
        <end position="102"/>
    </location>
</feature>
<dbReference type="PROSITE" id="PS50003">
    <property type="entry name" value="PH_DOMAIN"/>
    <property type="match status" value="3"/>
</dbReference>
<feature type="compositionally biased region" description="Polar residues" evidence="1">
    <location>
        <begin position="375"/>
        <end position="390"/>
    </location>
</feature>
<dbReference type="InterPro" id="IPR001849">
    <property type="entry name" value="PH_domain"/>
</dbReference>
<name>A0AAV2YGJ6_9STRA</name>
<evidence type="ECO:0000259" key="2">
    <source>
        <dbReference type="PROSITE" id="PS50003"/>
    </source>
</evidence>
<evidence type="ECO:0000313" key="4">
    <source>
        <dbReference type="Proteomes" id="UP001146120"/>
    </source>
</evidence>
<feature type="compositionally biased region" description="Pro residues" evidence="1">
    <location>
        <begin position="307"/>
        <end position="327"/>
    </location>
</feature>
<feature type="domain" description="PH" evidence="2">
    <location>
        <begin position="427"/>
        <end position="518"/>
    </location>
</feature>
<dbReference type="PANTHER" id="PTHR14336">
    <property type="entry name" value="TANDEM PH DOMAIN CONTAINING PROTEIN"/>
    <property type="match status" value="1"/>
</dbReference>
<feature type="region of interest" description="Disordered" evidence="1">
    <location>
        <begin position="75"/>
        <end position="106"/>
    </location>
</feature>
<dbReference type="SUPFAM" id="SSF50729">
    <property type="entry name" value="PH domain-like"/>
    <property type="match status" value="3"/>
</dbReference>
<sequence length="1385" mass="151654">MMDPSVLCKYKSGKCSNHRALKRNGQLHTLCNFHRVRQNEHQRKSDRKHRMENVARRAVKLGSAVALNAVGSSTVGRRTRRNSVGSISSELASSSESAPASPMDISYSQDDRIGQIFDRYKADDTPDEQQSAAAAIITIKSSASSAIPPISRAALSDGLPLEASHASPPPSASSTLSTPTGRLPPISFLTQQMPTPMGSKLDQYRPSSNAMLNLPPSAFLKNKNNPTLPERLDARMSAANAPSQLPPNDAPAPEDNIQVTSPTSLALRESVRRSSSASVIGIEGMRSTSGGERQPSRMNRNSFFSRAPPPPPPAHPPQLPVPAPLPVSTPTNASQASTMASTAPSSGSGLTRPSSNPSLSNLGYQHDPHGHSLGPTASTPMGASNNNSSFVGRKTSARRSILRETFSALTRDKDNTPATIPEGASMDVRCEGYLTKRGHVFTNWKTRYFVLRGNVLEYFASDDKGKKYGSVTVAKVAMWSGEAHGFMFYTTKQIPYYVYASSEAERAKWLRALKEFYVEPEEVTCEGNLTKRGHLVPSQRTAYYVLNGTSLRHYTDQAAYRENQSAIAEVEIKALSSWDGEPNGLMFKTVTGSVFYVIADTPGDQQKWLTSFRHVAANIPEPVSCAGYLTKQGHKRKSWKKRYFILRGNMISYYSDYDMANNSKGKPLAEVNVEDVQKWDGEPFGFMFMTTEQVPYYVYADNERERTKWMSALRKLNTVEEEEDVEQKRCTNCNAVLTGSRFCGACGFNLRGTTVKERNGSQPSVNSSAMDMYGNKNDDAELDDEDTAFDELEALSEGARTLLLAVMQTPDGVDLGGDKDGSYPVRTTAARMSTDAMSAQAKRSSGLDLDMTPSIADVKVAEFKDDYKPLEVKPDAKPLASPVAAPGARSPVLPPAKTPERNSAPLFDVVDPTEVDISSVPKEPESKKLVPNFAVVEDDLKNTSFTSFGDSDEESKPEPKPAPIPKKTPPRSSGSSRGGIGPRRTLNQLMMESSSDEEDETELPTKPPSSAYAKGVANEEKEEEEDEKLEIDPADIPNTAERKDSLGSDTLDTTGIAGLEDALEPEKPKVSRAPSMRPSDQKNDLYLHMERELNFTPLFVPSAESIVRCRLYSTMAYSSAKNVIMFVSDSGPMGLWKQDQVDQGTTTNHKWAMLPYFNRALEEGYGIIVCNPFSNTAVVYEAGGFERVVPIPNSSTPKEHTLFVWDEFASKCKGDVSIVAFSRGGALVKSILETYEKSAHEKIHRIAFVESRHEIDASDSPGVRALLGRRSINWEASYEPLGGQIVESQERVGCVCLSIGYMPPQNQDPDNTPLTLEKAEHAVFSFIGANPSHPGMTAIVRHVRAELRKGRKAPTNASKQRRQSNIVVLGVMAKDENVRASLPVR</sequence>
<keyword evidence="4" id="KW-1185">Reference proteome</keyword>
<dbReference type="Gene3D" id="2.30.29.30">
    <property type="entry name" value="Pleckstrin-homology domain (PH domain)/Phosphotyrosine-binding domain (PTB)"/>
    <property type="match status" value="3"/>
</dbReference>
<gene>
    <name evidence="3" type="ORF">N0F65_012777</name>
</gene>
<feature type="region of interest" description="Disordered" evidence="1">
    <location>
        <begin position="872"/>
        <end position="910"/>
    </location>
</feature>
<organism evidence="3 4">
    <name type="scientific">Lagenidium giganteum</name>
    <dbReference type="NCBI Taxonomy" id="4803"/>
    <lineage>
        <taxon>Eukaryota</taxon>
        <taxon>Sar</taxon>
        <taxon>Stramenopiles</taxon>
        <taxon>Oomycota</taxon>
        <taxon>Peronosporomycetes</taxon>
        <taxon>Pythiales</taxon>
        <taxon>Pythiaceae</taxon>
    </lineage>
</organism>
<dbReference type="PANTHER" id="PTHR14336:SF15">
    <property type="entry name" value="DUAL ADAPTER FOR PHOSPHOTYROSINE AND 3-PHOSPHOTYROSINE AND 3-PHOSPHOINOSITIDE"/>
    <property type="match status" value="1"/>
</dbReference>
<dbReference type="InterPro" id="IPR011993">
    <property type="entry name" value="PH-like_dom_sf"/>
</dbReference>
<feature type="domain" description="PH" evidence="2">
    <location>
        <begin position="622"/>
        <end position="718"/>
    </location>
</feature>
<dbReference type="Pfam" id="PF22749">
    <property type="entry name" value="Arb2"/>
    <property type="match status" value="1"/>
</dbReference>
<proteinExistence type="predicted"/>
<protein>
    <recommendedName>
        <fullName evidence="2">PH domain-containing protein</fullName>
    </recommendedName>
</protein>
<evidence type="ECO:0000256" key="1">
    <source>
        <dbReference type="SAM" id="MobiDB-lite"/>
    </source>
</evidence>
<comment type="caution">
    <text evidence="3">The sequence shown here is derived from an EMBL/GenBank/DDBJ whole genome shotgun (WGS) entry which is preliminary data.</text>
</comment>
<feature type="compositionally biased region" description="Polar residues" evidence="1">
    <location>
        <begin position="286"/>
        <end position="304"/>
    </location>
</feature>
<feature type="domain" description="PH" evidence="2">
    <location>
        <begin position="522"/>
        <end position="617"/>
    </location>
</feature>
<feature type="compositionally biased region" description="Low complexity" evidence="1">
    <location>
        <begin position="264"/>
        <end position="279"/>
    </location>
</feature>
<dbReference type="Proteomes" id="UP001146120">
    <property type="component" value="Unassembled WGS sequence"/>
</dbReference>
<accession>A0AAV2YGJ6</accession>
<evidence type="ECO:0000313" key="3">
    <source>
        <dbReference type="EMBL" id="DAZ92547.1"/>
    </source>
</evidence>
<feature type="region of interest" description="Disordered" evidence="1">
    <location>
        <begin position="941"/>
        <end position="1081"/>
    </location>
</feature>
<reference evidence="3" key="1">
    <citation type="submission" date="2022-11" db="EMBL/GenBank/DDBJ databases">
        <authorList>
            <person name="Morgan W.R."/>
            <person name="Tartar A."/>
        </authorList>
    </citation>
    <scope>NUCLEOTIDE SEQUENCE</scope>
    <source>
        <strain evidence="3">ARSEF 373</strain>
    </source>
</reference>
<feature type="region of interest" description="Disordered" evidence="1">
    <location>
        <begin position="160"/>
        <end position="191"/>
    </location>
</feature>
<dbReference type="Pfam" id="PF00169">
    <property type="entry name" value="PH"/>
    <property type="match status" value="2"/>
</dbReference>
<feature type="compositionally biased region" description="Polar residues" evidence="1">
    <location>
        <begin position="328"/>
        <end position="363"/>
    </location>
</feature>
<dbReference type="SMART" id="SM00233">
    <property type="entry name" value="PH"/>
    <property type="match status" value="3"/>
</dbReference>
<dbReference type="InterPro" id="IPR051707">
    <property type="entry name" value="PI-Interact_SigTrans_Reg"/>
</dbReference>